<sequence length="211" mass="22776">MLARLLCTGIVLLFSSFVSHATIIEVSQGGNVLGTIRAFNGTESALQNWNRNANPNIGPGGIARASQLFFYSNPIDGVTFNFLSDRANSNSSGGLSLLATVDSTGDPFALYGDDGFHEFYETTNNDVFKGNWNWISCCTDGGIIGGLNGKWSIDVEITRITNVNQFLIQGLDNTIVYDQSQSVSFRNVSTPASITLVIFALGLLAYKGLKR</sequence>
<comment type="caution">
    <text evidence="2">The sequence shown here is derived from an EMBL/GenBank/DDBJ whole genome shotgun (WGS) entry which is preliminary data.</text>
</comment>
<name>A0ABU2ZS64_9ALTE</name>
<accession>A0ABU2ZS64</accession>
<gene>
    <name evidence="2" type="ORF">RM552_11470</name>
</gene>
<dbReference type="EMBL" id="JAVRHX010000003">
    <property type="protein sequence ID" value="MDT0595467.1"/>
    <property type="molecule type" value="Genomic_DNA"/>
</dbReference>
<feature type="signal peptide" evidence="1">
    <location>
        <begin position="1"/>
        <end position="21"/>
    </location>
</feature>
<keyword evidence="1" id="KW-0732">Signal</keyword>
<protein>
    <recommendedName>
        <fullName evidence="4">PEP-CTERM sorting domain-containing protein</fullName>
    </recommendedName>
</protein>
<organism evidence="2 3">
    <name type="scientific">Glaciecola petra</name>
    <dbReference type="NCBI Taxonomy" id="3075602"/>
    <lineage>
        <taxon>Bacteria</taxon>
        <taxon>Pseudomonadati</taxon>
        <taxon>Pseudomonadota</taxon>
        <taxon>Gammaproteobacteria</taxon>
        <taxon>Alteromonadales</taxon>
        <taxon>Alteromonadaceae</taxon>
        <taxon>Glaciecola</taxon>
    </lineage>
</organism>
<proteinExistence type="predicted"/>
<evidence type="ECO:0000313" key="3">
    <source>
        <dbReference type="Proteomes" id="UP001253545"/>
    </source>
</evidence>
<evidence type="ECO:0000313" key="2">
    <source>
        <dbReference type="EMBL" id="MDT0595467.1"/>
    </source>
</evidence>
<reference evidence="2 3" key="1">
    <citation type="submission" date="2023-09" db="EMBL/GenBank/DDBJ databases">
        <authorList>
            <person name="Rey-Velasco X."/>
        </authorList>
    </citation>
    <scope>NUCLEOTIDE SEQUENCE [LARGE SCALE GENOMIC DNA]</scope>
    <source>
        <strain evidence="2 3">P117</strain>
    </source>
</reference>
<evidence type="ECO:0000256" key="1">
    <source>
        <dbReference type="SAM" id="SignalP"/>
    </source>
</evidence>
<dbReference type="Proteomes" id="UP001253545">
    <property type="component" value="Unassembled WGS sequence"/>
</dbReference>
<evidence type="ECO:0008006" key="4">
    <source>
        <dbReference type="Google" id="ProtNLM"/>
    </source>
</evidence>
<feature type="chain" id="PRO_5045882475" description="PEP-CTERM sorting domain-containing protein" evidence="1">
    <location>
        <begin position="22"/>
        <end position="211"/>
    </location>
</feature>
<dbReference type="RefSeq" id="WP_311368983.1">
    <property type="nucleotide sequence ID" value="NZ_JAVRHX010000003.1"/>
</dbReference>
<keyword evidence="3" id="KW-1185">Reference proteome</keyword>